<accession>A0ABD1GEF5</accession>
<keyword evidence="1" id="KW-0646">Protease inhibitor</keyword>
<proteinExistence type="predicted"/>
<organism evidence="4 5">
    <name type="scientific">Salvia divinorum</name>
    <name type="common">Maria pastora</name>
    <name type="synonym">Diviner's sage</name>
    <dbReference type="NCBI Taxonomy" id="28513"/>
    <lineage>
        <taxon>Eukaryota</taxon>
        <taxon>Viridiplantae</taxon>
        <taxon>Streptophyta</taxon>
        <taxon>Embryophyta</taxon>
        <taxon>Tracheophyta</taxon>
        <taxon>Spermatophyta</taxon>
        <taxon>Magnoliopsida</taxon>
        <taxon>eudicotyledons</taxon>
        <taxon>Gunneridae</taxon>
        <taxon>Pentapetalae</taxon>
        <taxon>asterids</taxon>
        <taxon>lamiids</taxon>
        <taxon>Lamiales</taxon>
        <taxon>Lamiaceae</taxon>
        <taxon>Nepetoideae</taxon>
        <taxon>Mentheae</taxon>
        <taxon>Salviinae</taxon>
        <taxon>Salvia</taxon>
        <taxon>Salvia subgen. Calosphace</taxon>
    </lineage>
</organism>
<gene>
    <name evidence="4" type="ORF">AAHA92_26589</name>
</gene>
<keyword evidence="2" id="KW-0789">Thiol protease inhibitor</keyword>
<dbReference type="PANTHER" id="PTHR47364">
    <property type="entry name" value="CYSTEINE PROTEINASE INHIBITOR 5"/>
    <property type="match status" value="1"/>
</dbReference>
<feature type="domain" description="Cystatin" evidence="3">
    <location>
        <begin position="86"/>
        <end position="165"/>
    </location>
</feature>
<evidence type="ECO:0000256" key="2">
    <source>
        <dbReference type="ARBA" id="ARBA00022704"/>
    </source>
</evidence>
<dbReference type="AlphaFoldDB" id="A0ABD1GEF5"/>
<evidence type="ECO:0000259" key="3">
    <source>
        <dbReference type="Pfam" id="PF16845"/>
    </source>
</evidence>
<dbReference type="GO" id="GO:0004869">
    <property type="term" value="F:cysteine-type endopeptidase inhibitor activity"/>
    <property type="evidence" value="ECO:0007669"/>
    <property type="project" value="UniProtKB-KW"/>
</dbReference>
<dbReference type="SUPFAM" id="SSF54403">
    <property type="entry name" value="Cystatin/monellin"/>
    <property type="match status" value="1"/>
</dbReference>
<evidence type="ECO:0000313" key="4">
    <source>
        <dbReference type="EMBL" id="KAL1542503.1"/>
    </source>
</evidence>
<keyword evidence="5" id="KW-1185">Reference proteome</keyword>
<reference evidence="4 5" key="1">
    <citation type="submission" date="2024-06" db="EMBL/GenBank/DDBJ databases">
        <title>A chromosome level genome sequence of Diviner's sage (Salvia divinorum).</title>
        <authorList>
            <person name="Ford S.A."/>
            <person name="Ro D.-K."/>
            <person name="Ness R.W."/>
            <person name="Phillips M.A."/>
        </authorList>
    </citation>
    <scope>NUCLEOTIDE SEQUENCE [LARGE SCALE GENOMIC DNA]</scope>
    <source>
        <strain evidence="4">SAF-2024a</strain>
        <tissue evidence="4">Leaf</tissue>
    </source>
</reference>
<dbReference type="Proteomes" id="UP001567538">
    <property type="component" value="Unassembled WGS sequence"/>
</dbReference>
<dbReference type="InterPro" id="IPR000010">
    <property type="entry name" value="Cystatin_dom"/>
</dbReference>
<dbReference type="InterPro" id="IPR046350">
    <property type="entry name" value="Cystatin_sf"/>
</dbReference>
<evidence type="ECO:0000256" key="1">
    <source>
        <dbReference type="ARBA" id="ARBA00022690"/>
    </source>
</evidence>
<name>A0ABD1GEF5_SALDI</name>
<comment type="caution">
    <text evidence="4">The sequence shown here is derived from an EMBL/GenBank/DDBJ whole genome shotgun (WGS) entry which is preliminary data.</text>
</comment>
<evidence type="ECO:0000313" key="5">
    <source>
        <dbReference type="Proteomes" id="UP001567538"/>
    </source>
</evidence>
<sequence length="168" mass="17399">MASSNSIAASFFGGAVAAKPSAATIHRGLLAVRASMDLEKAVAESSNTRRGLVLAAVAAAAVPSAAMAVDIPGIVLPPPIVPIDPSAPDVLIIGKFAVSEHNKQKKTSLTLESVLQADKRESAGTVTYQLGFSARDSSSGPLKYYLATVVIQDSPTLLKLDSFEPILR</sequence>
<dbReference type="EMBL" id="JBEAFC010000009">
    <property type="protein sequence ID" value="KAL1542503.1"/>
    <property type="molecule type" value="Genomic_DNA"/>
</dbReference>
<protein>
    <submittedName>
        <fullName evidence="4">Cysteine proteinase inhibitor 6-like</fullName>
    </submittedName>
</protein>
<dbReference type="Gene3D" id="3.10.450.10">
    <property type="match status" value="1"/>
</dbReference>
<dbReference type="PANTHER" id="PTHR47364:SF2">
    <property type="entry name" value="CYSTEINE PROTEINASE INHIBITOR 5"/>
    <property type="match status" value="1"/>
</dbReference>
<dbReference type="Pfam" id="PF16845">
    <property type="entry name" value="SQAPI"/>
    <property type="match status" value="1"/>
</dbReference>